<evidence type="ECO:0000313" key="2">
    <source>
        <dbReference type="EMBL" id="WFC97262.1"/>
    </source>
</evidence>
<feature type="compositionally biased region" description="Low complexity" evidence="1">
    <location>
        <begin position="16"/>
        <end position="31"/>
    </location>
</feature>
<feature type="region of interest" description="Disordered" evidence="1">
    <location>
        <begin position="1"/>
        <end position="33"/>
    </location>
</feature>
<proteinExistence type="predicted"/>
<dbReference type="PANTHER" id="PTHR39474">
    <property type="entry name" value="UNNAMED PRODUCT"/>
    <property type="match status" value="1"/>
</dbReference>
<organism evidence="2 3">
    <name type="scientific">Malassezia brasiliensis</name>
    <dbReference type="NCBI Taxonomy" id="1821822"/>
    <lineage>
        <taxon>Eukaryota</taxon>
        <taxon>Fungi</taxon>
        <taxon>Dikarya</taxon>
        <taxon>Basidiomycota</taxon>
        <taxon>Ustilaginomycotina</taxon>
        <taxon>Malasseziomycetes</taxon>
        <taxon>Malasseziales</taxon>
        <taxon>Malasseziaceae</taxon>
        <taxon>Malassezia</taxon>
    </lineage>
</organism>
<dbReference type="AlphaFoldDB" id="A0AAF0IQ98"/>
<evidence type="ECO:0000313" key="3">
    <source>
        <dbReference type="Proteomes" id="UP001216638"/>
    </source>
</evidence>
<keyword evidence="3" id="KW-1185">Reference proteome</keyword>
<dbReference type="Proteomes" id="UP001216638">
    <property type="component" value="Chromosome 7"/>
</dbReference>
<accession>A0AAF0IQ98</accession>
<name>A0AAF0IQ98_9BASI</name>
<gene>
    <name evidence="2" type="ORF">MBRA1_003929</name>
</gene>
<reference evidence="2" key="1">
    <citation type="submission" date="2023-03" db="EMBL/GenBank/DDBJ databases">
        <title>Mating type loci evolution in Malassezia.</title>
        <authorList>
            <person name="Coelho M.A."/>
        </authorList>
    </citation>
    <scope>NUCLEOTIDE SEQUENCE</scope>
    <source>
        <strain evidence="2">CBS 14135</strain>
    </source>
</reference>
<protein>
    <submittedName>
        <fullName evidence="2">Uncharacterized protein</fullName>
    </submittedName>
</protein>
<dbReference type="EMBL" id="CP119957">
    <property type="protein sequence ID" value="WFC97262.1"/>
    <property type="molecule type" value="Genomic_DNA"/>
</dbReference>
<feature type="compositionally biased region" description="Basic and acidic residues" evidence="1">
    <location>
        <begin position="1"/>
        <end position="15"/>
    </location>
</feature>
<dbReference type="PANTHER" id="PTHR39474:SF1">
    <property type="entry name" value="FUNGAL SPECIFIC TRANSCRIPTION FACTOR"/>
    <property type="match status" value="1"/>
</dbReference>
<evidence type="ECO:0000256" key="1">
    <source>
        <dbReference type="SAM" id="MobiDB-lite"/>
    </source>
</evidence>
<sequence>MPTDPPRNDAQDTHDAPAAPLALPSTSDAPSVGLGEQVKLDKLGPVVVNSDGTLARLPNWDKMTPDEQQRTVRILAKRNQARLEKLRQPAP</sequence>